<sequence length="158" mass="17696">MTAGPHPAGRWYRWLYRGGRPNPVARALNRAWAVVHATGLVPRLVTLEVAGRRTGRVISFPLVMADHDGEWYLVAMLGARTNWVLNVRAAGGRAVLRHGRRRSVRLVEVEPGRRAAILRRYLACAPGARPHVPVHRKAPLEEFERVAARIPVFRITAP</sequence>
<comment type="caution">
    <text evidence="1">The sequence shown here is derived from an EMBL/GenBank/DDBJ whole genome shotgun (WGS) entry which is preliminary data.</text>
</comment>
<dbReference type="RefSeq" id="WP_168016290.1">
    <property type="nucleotide sequence ID" value="NZ_JAATEP010000033.1"/>
</dbReference>
<dbReference type="InterPro" id="IPR004378">
    <property type="entry name" value="F420H2_quin_Rdtase"/>
</dbReference>
<dbReference type="InterPro" id="IPR012349">
    <property type="entry name" value="Split_barrel_FMN-bd"/>
</dbReference>
<keyword evidence="2" id="KW-1185">Reference proteome</keyword>
<gene>
    <name evidence="1" type="ORF">HCN51_37070</name>
</gene>
<dbReference type="EMBL" id="JAATEP010000033">
    <property type="protein sequence ID" value="NJP94986.1"/>
    <property type="molecule type" value="Genomic_DNA"/>
</dbReference>
<reference evidence="1 2" key="1">
    <citation type="submission" date="2020-03" db="EMBL/GenBank/DDBJ databases">
        <title>WGS of actinomycetes isolated from Thailand.</title>
        <authorList>
            <person name="Thawai C."/>
        </authorList>
    </citation>
    <scope>NUCLEOTIDE SEQUENCE [LARGE SCALE GENOMIC DNA]</scope>
    <source>
        <strain evidence="1 2">FMUSA5-5</strain>
    </source>
</reference>
<name>A0ABX1BI73_9ACTN</name>
<evidence type="ECO:0000313" key="2">
    <source>
        <dbReference type="Proteomes" id="UP000696294"/>
    </source>
</evidence>
<evidence type="ECO:0000313" key="1">
    <source>
        <dbReference type="EMBL" id="NJP94986.1"/>
    </source>
</evidence>
<dbReference type="Proteomes" id="UP000696294">
    <property type="component" value="Unassembled WGS sequence"/>
</dbReference>
<organism evidence="1 2">
    <name type="scientific">Nonomuraea composti</name>
    <dbReference type="NCBI Taxonomy" id="2720023"/>
    <lineage>
        <taxon>Bacteria</taxon>
        <taxon>Bacillati</taxon>
        <taxon>Actinomycetota</taxon>
        <taxon>Actinomycetes</taxon>
        <taxon>Streptosporangiales</taxon>
        <taxon>Streptosporangiaceae</taxon>
        <taxon>Nonomuraea</taxon>
    </lineage>
</organism>
<protein>
    <submittedName>
        <fullName evidence="1">Nitroreductase family deazaflavin-dependent oxidoreductase</fullName>
    </submittedName>
</protein>
<dbReference type="Gene3D" id="2.30.110.10">
    <property type="entry name" value="Electron Transport, Fmn-binding Protein, Chain A"/>
    <property type="match status" value="1"/>
</dbReference>
<dbReference type="Pfam" id="PF04075">
    <property type="entry name" value="F420H2_quin_red"/>
    <property type="match status" value="1"/>
</dbReference>
<proteinExistence type="predicted"/>
<accession>A0ABX1BI73</accession>